<dbReference type="Gene3D" id="3.30.565.10">
    <property type="entry name" value="Histidine kinase-like ATPase, C-terminal domain"/>
    <property type="match status" value="1"/>
</dbReference>
<feature type="domain" description="HTH luxR-type" evidence="5">
    <location>
        <begin position="222"/>
        <end position="287"/>
    </location>
</feature>
<dbReference type="SMART" id="SM00421">
    <property type="entry name" value="HTH_LUXR"/>
    <property type="match status" value="4"/>
</dbReference>
<keyword evidence="3" id="KW-0804">Transcription</keyword>
<evidence type="ECO:0000313" key="7">
    <source>
        <dbReference type="Proteomes" id="UP000255082"/>
    </source>
</evidence>
<proteinExistence type="predicted"/>
<feature type="domain" description="HTH luxR-type" evidence="5">
    <location>
        <begin position="142"/>
        <end position="207"/>
    </location>
</feature>
<dbReference type="PROSITE" id="PS50043">
    <property type="entry name" value="HTH_LUXR_2"/>
    <property type="match status" value="4"/>
</dbReference>
<reference evidence="6 7" key="1">
    <citation type="submission" date="2018-06" db="EMBL/GenBank/DDBJ databases">
        <authorList>
            <consortium name="Pathogen Informatics"/>
            <person name="Doyle S."/>
        </authorList>
    </citation>
    <scope>NUCLEOTIDE SEQUENCE [LARGE SCALE GENOMIC DNA]</scope>
    <source>
        <strain evidence="6 7">NCTC13184</strain>
    </source>
</reference>
<name>A0A378X3R6_9NOCA</name>
<dbReference type="Proteomes" id="UP000255082">
    <property type="component" value="Unassembled WGS sequence"/>
</dbReference>
<dbReference type="GO" id="GO:0003677">
    <property type="term" value="F:DNA binding"/>
    <property type="evidence" value="ECO:0007669"/>
    <property type="project" value="UniProtKB-KW"/>
</dbReference>
<organism evidence="6 7">
    <name type="scientific">Nocardia africana</name>
    <dbReference type="NCBI Taxonomy" id="134964"/>
    <lineage>
        <taxon>Bacteria</taxon>
        <taxon>Bacillati</taxon>
        <taxon>Actinomycetota</taxon>
        <taxon>Actinomycetes</taxon>
        <taxon>Mycobacteriales</taxon>
        <taxon>Nocardiaceae</taxon>
        <taxon>Nocardia</taxon>
    </lineage>
</organism>
<feature type="domain" description="HTH luxR-type" evidence="5">
    <location>
        <begin position="1"/>
        <end position="59"/>
    </location>
</feature>
<dbReference type="InterPro" id="IPR016032">
    <property type="entry name" value="Sig_transdc_resp-reg_C-effctor"/>
</dbReference>
<dbReference type="PRINTS" id="PR00038">
    <property type="entry name" value="HTHLUXR"/>
</dbReference>
<evidence type="ECO:0000256" key="1">
    <source>
        <dbReference type="ARBA" id="ARBA00023015"/>
    </source>
</evidence>
<dbReference type="Gene3D" id="1.10.10.10">
    <property type="entry name" value="Winged helix-like DNA-binding domain superfamily/Winged helix DNA-binding domain"/>
    <property type="match status" value="4"/>
</dbReference>
<sequence length="906" mass="95801">MTDHELELIRMVAAGLSNEAIASRLDRSASRVKFYLKQIGDKLGDHGRIGMVSAARDQGLLSDDDISVPLEKPSNLALTAREVSILAKVADGMSNKAAGEQLGLSPLTVKAHLARIGGKLGISDRAGMVARAFHAGLIPAIDSGPGVEWSDTEREVLGLVAEGMSNKEIAVHLGLSPDQVKGRLNRIGVKLGIRDRAGMVGKALRTGGLVLPSDAADTGPRVFQGRDSLSETEATILALVKQGKTNRQIAAAQGISPTTVNAYLIRIGLKLRTSGRTAAVEEAENRGIDLTGELGSSRSTPDDPASGDAIGSRPIGSRPHDAEAADASGASESRSATTAPDGFRTAMTTKLWGPGSSISSADATMSDSEPGNHSPQERSMRAVLDYVAGATSSFVAAAVSEGLEVSVVEAIRGLDPADLETMLVDLGAAQSTVDGAVARFTEIQIRGAIPSAAPSAVPDVGEYLVRVSAPDGSDSWRTRRLVRRIMENRAHAGEVGWPDVDQVDSAELLVSELAGNIPRHAGTHGFVIATVTEGPASPTIRVGVRDYNRTLPGWRTPDGNAESGRGGPLLTMLATDHGVVEHVDGKTVWFELRAQRPVADSDTDSGDELDRLSALFPDLDDDSPDPPSATNHQGPDDVIGSRPTEELGSPEAALRSLSEPGAVLEWVRSALPAAGSRGSDRRALIDHLRDRAAFTHPATGFRAPDGWLADNRDMRRDHAAKAREIAERLESDPSYSSADAHDDARLHASDMREEYSGFRWQLVVSGADVSDPIAVAAALAARLPEENSKPAHRDIIAAAARLAELARTAAGDDAAVVVTSSQDPDGRHRLIAQLDYTRSDPADSDPGPTVEELRRGLSDIDGRIDLDTADPLPEGQVWHRVRLDLTRQRILVCCELWGGAGPGWAP</sequence>
<dbReference type="AlphaFoldDB" id="A0A378X3R6"/>
<dbReference type="EMBL" id="UGRU01000001">
    <property type="protein sequence ID" value="SUA48079.1"/>
    <property type="molecule type" value="Genomic_DNA"/>
</dbReference>
<keyword evidence="1" id="KW-0805">Transcription regulation</keyword>
<keyword evidence="2" id="KW-0238">DNA-binding</keyword>
<dbReference type="SUPFAM" id="SSF46894">
    <property type="entry name" value="C-terminal effector domain of the bipartite response regulators"/>
    <property type="match status" value="4"/>
</dbReference>
<dbReference type="PANTHER" id="PTHR44688:SF16">
    <property type="entry name" value="DNA-BINDING TRANSCRIPTIONAL ACTIVATOR DEVR_DOSR"/>
    <property type="match status" value="1"/>
</dbReference>
<evidence type="ECO:0000256" key="4">
    <source>
        <dbReference type="SAM" id="MobiDB-lite"/>
    </source>
</evidence>
<feature type="region of interest" description="Disordered" evidence="4">
    <location>
        <begin position="276"/>
        <end position="378"/>
    </location>
</feature>
<dbReference type="PANTHER" id="PTHR44688">
    <property type="entry name" value="DNA-BINDING TRANSCRIPTIONAL ACTIVATOR DEVR_DOSR"/>
    <property type="match status" value="1"/>
</dbReference>
<dbReference type="InterPro" id="IPR036388">
    <property type="entry name" value="WH-like_DNA-bd_sf"/>
</dbReference>
<dbReference type="OrthoDB" id="4490335at2"/>
<dbReference type="CDD" id="cd16936">
    <property type="entry name" value="HATPase_RsbW-like"/>
    <property type="match status" value="1"/>
</dbReference>
<dbReference type="InterPro" id="IPR000792">
    <property type="entry name" value="Tscrpt_reg_LuxR_C"/>
</dbReference>
<evidence type="ECO:0000256" key="3">
    <source>
        <dbReference type="ARBA" id="ARBA00023163"/>
    </source>
</evidence>
<dbReference type="InterPro" id="IPR036890">
    <property type="entry name" value="HATPase_C_sf"/>
</dbReference>
<evidence type="ECO:0000259" key="5">
    <source>
        <dbReference type="PROSITE" id="PS50043"/>
    </source>
</evidence>
<gene>
    <name evidence="6" type="primary">narL_2</name>
    <name evidence="6" type="ORF">NCTC13184_06624</name>
</gene>
<feature type="compositionally biased region" description="Polar residues" evidence="4">
    <location>
        <begin position="356"/>
        <end position="374"/>
    </location>
</feature>
<accession>A0A378X3R6</accession>
<protein>
    <submittedName>
        <fullName evidence="6">Probable transcriptional regulatory protein NarL</fullName>
    </submittedName>
</protein>
<dbReference type="CDD" id="cd06170">
    <property type="entry name" value="LuxR_C_like"/>
    <property type="match status" value="4"/>
</dbReference>
<feature type="compositionally biased region" description="Low complexity" evidence="4">
    <location>
        <begin position="325"/>
        <end position="336"/>
    </location>
</feature>
<dbReference type="Pfam" id="PF00196">
    <property type="entry name" value="GerE"/>
    <property type="match status" value="4"/>
</dbReference>
<evidence type="ECO:0000256" key="2">
    <source>
        <dbReference type="ARBA" id="ARBA00023125"/>
    </source>
</evidence>
<evidence type="ECO:0000313" key="6">
    <source>
        <dbReference type="EMBL" id="SUA48079.1"/>
    </source>
</evidence>
<dbReference type="GO" id="GO:0006355">
    <property type="term" value="P:regulation of DNA-templated transcription"/>
    <property type="evidence" value="ECO:0007669"/>
    <property type="project" value="InterPro"/>
</dbReference>
<feature type="domain" description="HTH luxR-type" evidence="5">
    <location>
        <begin position="71"/>
        <end position="136"/>
    </location>
</feature>
<feature type="region of interest" description="Disordered" evidence="4">
    <location>
        <begin position="615"/>
        <end position="654"/>
    </location>
</feature>
<dbReference type="RefSeq" id="WP_128145587.1">
    <property type="nucleotide sequence ID" value="NZ_UGRU01000001.1"/>
</dbReference>